<reference evidence="4 5" key="2">
    <citation type="journal article" date="2010" name="Stand. Genomic Sci.">
        <title>Complete genome sequence of Desulfohalobium retbaense type strain (HR(100)).</title>
        <authorList>
            <person name="Spring S."/>
            <person name="Nolan M."/>
            <person name="Lapidus A."/>
            <person name="Glavina Del Rio T."/>
            <person name="Copeland A."/>
            <person name="Tice H."/>
            <person name="Cheng J.F."/>
            <person name="Lucas S."/>
            <person name="Land M."/>
            <person name="Chen F."/>
            <person name="Bruce D."/>
            <person name="Goodwin L."/>
            <person name="Pitluck S."/>
            <person name="Ivanova N."/>
            <person name="Mavromatis K."/>
            <person name="Mikhailova N."/>
            <person name="Pati A."/>
            <person name="Chen A."/>
            <person name="Palaniappan K."/>
            <person name="Hauser L."/>
            <person name="Chang Y.J."/>
            <person name="Jeffries C.D."/>
            <person name="Munk C."/>
            <person name="Kiss H."/>
            <person name="Chain P."/>
            <person name="Han C."/>
            <person name="Brettin T."/>
            <person name="Detter J.C."/>
            <person name="Schuler E."/>
            <person name="Goker M."/>
            <person name="Rohde M."/>
            <person name="Bristow J."/>
            <person name="Eisen J.A."/>
            <person name="Markowitz V."/>
            <person name="Hugenholtz P."/>
            <person name="Kyrpides N.C."/>
            <person name="Klenk H.P."/>
        </authorList>
    </citation>
    <scope>NUCLEOTIDE SEQUENCE [LARGE SCALE GENOMIC DNA]</scope>
    <source>
        <strain evidence="5">ATCC 49802 / DSM 20745 / S 6022</strain>
    </source>
</reference>
<feature type="coiled-coil region" evidence="1">
    <location>
        <begin position="29"/>
        <end position="63"/>
    </location>
</feature>
<proteinExistence type="predicted"/>
<dbReference type="EMBL" id="CP001823">
    <property type="protein sequence ID" value="ACZ38006.1"/>
    <property type="molecule type" value="Genomic_DNA"/>
</dbReference>
<evidence type="ECO:0000313" key="4">
    <source>
        <dbReference type="EMBL" id="ACZ38006.1"/>
    </source>
</evidence>
<keyword evidence="5" id="KW-1185">Reference proteome</keyword>
<keyword evidence="1" id="KW-0175">Coiled coil</keyword>
<evidence type="ECO:0000256" key="2">
    <source>
        <dbReference type="SAM" id="MobiDB-lite"/>
    </source>
</evidence>
<feature type="transmembrane region" description="Helical" evidence="3">
    <location>
        <begin position="12"/>
        <end position="33"/>
    </location>
</feature>
<evidence type="ECO:0000313" key="5">
    <source>
        <dbReference type="Proteomes" id="UP000002027"/>
    </source>
</evidence>
<protein>
    <submittedName>
        <fullName evidence="4">Uncharacterized protein</fullName>
    </submittedName>
</protein>
<dbReference type="HOGENOM" id="CLU_1609743_0_0_0"/>
<accession>D1C189</accession>
<dbReference type="Proteomes" id="UP000002027">
    <property type="component" value="Chromosome 1"/>
</dbReference>
<sequence>MDGLSVSPYLQVLGLIAGLGVASVAGWTANTALGKSRHLRREVEEMRQEIRRLRREIVSATTAAANAAAPVPSLRERMTTLPGEGQPLSGQPQAHAFGRSAPNTPPPDVKEIAAQLGMQSPEAIEHLLSGQMSLAAAARELGTGRQEARLLYWLHGRGERGQIDA</sequence>
<dbReference type="RefSeq" id="WP_012871053.1">
    <property type="nucleotide sequence ID" value="NC_013523.1"/>
</dbReference>
<evidence type="ECO:0000256" key="1">
    <source>
        <dbReference type="SAM" id="Coils"/>
    </source>
</evidence>
<keyword evidence="3" id="KW-1133">Transmembrane helix</keyword>
<gene>
    <name evidence="4" type="ordered locus">Sthe_0568</name>
</gene>
<evidence type="ECO:0000256" key="3">
    <source>
        <dbReference type="SAM" id="Phobius"/>
    </source>
</evidence>
<organism evidence="4 5">
    <name type="scientific">Sphaerobacter thermophilus (strain ATCC 49802 / DSM 20745 / KCCM 41009 / NCIMB 13125 / S 6022)</name>
    <dbReference type="NCBI Taxonomy" id="479434"/>
    <lineage>
        <taxon>Bacteria</taxon>
        <taxon>Pseudomonadati</taxon>
        <taxon>Thermomicrobiota</taxon>
        <taxon>Thermomicrobia</taxon>
        <taxon>Sphaerobacterales</taxon>
        <taxon>Sphaerobacterineae</taxon>
        <taxon>Sphaerobacteraceae</taxon>
        <taxon>Sphaerobacter</taxon>
    </lineage>
</organism>
<feature type="region of interest" description="Disordered" evidence="2">
    <location>
        <begin position="81"/>
        <end position="104"/>
    </location>
</feature>
<name>D1C189_SPHTD</name>
<keyword evidence="3" id="KW-0472">Membrane</keyword>
<dbReference type="InParanoid" id="D1C189"/>
<dbReference type="AlphaFoldDB" id="D1C189"/>
<dbReference type="KEGG" id="sti:Sthe_0568"/>
<keyword evidence="3" id="KW-0812">Transmembrane</keyword>
<dbReference type="STRING" id="479434.Sthe_0568"/>
<reference evidence="5" key="1">
    <citation type="submission" date="2009-11" db="EMBL/GenBank/DDBJ databases">
        <title>The complete chromosome 1 of Sphaerobacter thermophilus DSM 20745.</title>
        <authorList>
            <person name="Lucas S."/>
            <person name="Copeland A."/>
            <person name="Lapidus A."/>
            <person name="Glavina del Rio T."/>
            <person name="Dalin E."/>
            <person name="Tice H."/>
            <person name="Bruce D."/>
            <person name="Goodwin L."/>
            <person name="Pitluck S."/>
            <person name="Kyrpides N."/>
            <person name="Mavromatis K."/>
            <person name="Ivanova N."/>
            <person name="Mikhailova N."/>
            <person name="LaButti K.M."/>
            <person name="Clum A."/>
            <person name="Sun H.I."/>
            <person name="Brettin T."/>
            <person name="Detter J.C."/>
            <person name="Han C."/>
            <person name="Larimer F."/>
            <person name="Land M."/>
            <person name="Hauser L."/>
            <person name="Markowitz V."/>
            <person name="Cheng J.F."/>
            <person name="Hugenholtz P."/>
            <person name="Woyke T."/>
            <person name="Wu D."/>
            <person name="Steenblock K."/>
            <person name="Schneider S."/>
            <person name="Pukall R."/>
            <person name="Goeker M."/>
            <person name="Klenk H.P."/>
            <person name="Eisen J.A."/>
        </authorList>
    </citation>
    <scope>NUCLEOTIDE SEQUENCE [LARGE SCALE GENOMIC DNA]</scope>
    <source>
        <strain evidence="5">ATCC 49802 / DSM 20745 / S 6022</strain>
    </source>
</reference>